<feature type="signal peptide" evidence="2">
    <location>
        <begin position="1"/>
        <end position="22"/>
    </location>
</feature>
<comment type="caution">
    <text evidence="4">The sequence shown here is derived from an EMBL/GenBank/DDBJ whole genome shotgun (WGS) entry which is preliminary data.</text>
</comment>
<dbReference type="SMART" id="SM00271">
    <property type="entry name" value="DnaJ"/>
    <property type="match status" value="1"/>
</dbReference>
<dbReference type="Gene3D" id="1.10.287.110">
    <property type="entry name" value="DnaJ domain"/>
    <property type="match status" value="1"/>
</dbReference>
<accession>A0A6V7VXN9</accession>
<feature type="compositionally biased region" description="Polar residues" evidence="1">
    <location>
        <begin position="118"/>
        <end position="134"/>
    </location>
</feature>
<protein>
    <recommendedName>
        <fullName evidence="3">J domain-containing protein</fullName>
    </recommendedName>
</protein>
<keyword evidence="2" id="KW-0732">Signal</keyword>
<dbReference type="Proteomes" id="UP000580250">
    <property type="component" value="Unassembled WGS sequence"/>
</dbReference>
<dbReference type="PROSITE" id="PS50076">
    <property type="entry name" value="DNAJ_2"/>
    <property type="match status" value="1"/>
</dbReference>
<feature type="chain" id="PRO_5027648947" description="J domain-containing protein" evidence="2">
    <location>
        <begin position="23"/>
        <end position="266"/>
    </location>
</feature>
<evidence type="ECO:0000259" key="3">
    <source>
        <dbReference type="PROSITE" id="PS50076"/>
    </source>
</evidence>
<dbReference type="InterPro" id="IPR036869">
    <property type="entry name" value="J_dom_sf"/>
</dbReference>
<organism evidence="4 5">
    <name type="scientific">Meloidogyne enterolobii</name>
    <name type="common">Root-knot nematode worm</name>
    <name type="synonym">Meloidogyne mayaguensis</name>
    <dbReference type="NCBI Taxonomy" id="390850"/>
    <lineage>
        <taxon>Eukaryota</taxon>
        <taxon>Metazoa</taxon>
        <taxon>Ecdysozoa</taxon>
        <taxon>Nematoda</taxon>
        <taxon>Chromadorea</taxon>
        <taxon>Rhabditida</taxon>
        <taxon>Tylenchina</taxon>
        <taxon>Tylenchomorpha</taxon>
        <taxon>Tylenchoidea</taxon>
        <taxon>Meloidogynidae</taxon>
        <taxon>Meloidogyninae</taxon>
        <taxon>Meloidogyne</taxon>
    </lineage>
</organism>
<sequence>MNCFVFPLLLLTFFKLFQPVELTNYYETLNINCYATKEEIETAYYNLVNEMVNDNGLDEQSKEIKLKDLNEAFNVLSDETSRARYDYYLKNIPGKAIVKFNQKTERASASAHRRELQKQGQSRNGRQRPPNYNTEELPKLSAIRIIVYQDRIVVQDENGVTFNDNIKNIEITGNYAFLNTFGNNLEIKNYLIGPKIKSNSVKIEINGLLNERIKKFPADYVFNFELNAGQTPEKEFCENFLIDGNYYIEASFDLNTHTPLPPPPPI</sequence>
<dbReference type="Pfam" id="PF00226">
    <property type="entry name" value="DnaJ"/>
    <property type="match status" value="1"/>
</dbReference>
<dbReference type="PANTHER" id="PTHR44825:SF1">
    <property type="entry name" value="DNAJ HOMOLOG SUBFAMILY C MEMBER 4"/>
    <property type="match status" value="1"/>
</dbReference>
<dbReference type="SUPFAM" id="SSF46565">
    <property type="entry name" value="Chaperone J-domain"/>
    <property type="match status" value="1"/>
</dbReference>
<dbReference type="PRINTS" id="PR00625">
    <property type="entry name" value="JDOMAIN"/>
</dbReference>
<gene>
    <name evidence="4" type="ORF">MENT_LOCUS31425</name>
</gene>
<feature type="domain" description="J" evidence="3">
    <location>
        <begin position="24"/>
        <end position="89"/>
    </location>
</feature>
<evidence type="ECO:0000313" key="5">
    <source>
        <dbReference type="Proteomes" id="UP000580250"/>
    </source>
</evidence>
<dbReference type="CDD" id="cd06257">
    <property type="entry name" value="DnaJ"/>
    <property type="match status" value="1"/>
</dbReference>
<evidence type="ECO:0000256" key="2">
    <source>
        <dbReference type="SAM" id="SignalP"/>
    </source>
</evidence>
<evidence type="ECO:0000313" key="4">
    <source>
        <dbReference type="EMBL" id="CAD2179424.1"/>
    </source>
</evidence>
<reference evidence="4 5" key="1">
    <citation type="submission" date="2020-08" db="EMBL/GenBank/DDBJ databases">
        <authorList>
            <person name="Koutsovoulos G."/>
            <person name="Danchin GJ E."/>
        </authorList>
    </citation>
    <scope>NUCLEOTIDE SEQUENCE [LARGE SCALE GENOMIC DNA]</scope>
</reference>
<dbReference type="AlphaFoldDB" id="A0A6V7VXN9"/>
<feature type="region of interest" description="Disordered" evidence="1">
    <location>
        <begin position="109"/>
        <end position="134"/>
    </location>
</feature>
<name>A0A6V7VXN9_MELEN</name>
<dbReference type="InterPro" id="IPR001623">
    <property type="entry name" value="DnaJ_domain"/>
</dbReference>
<dbReference type="EMBL" id="CAJEWN010000343">
    <property type="protein sequence ID" value="CAD2179424.1"/>
    <property type="molecule type" value="Genomic_DNA"/>
</dbReference>
<dbReference type="PANTHER" id="PTHR44825">
    <property type="match status" value="1"/>
</dbReference>
<evidence type="ECO:0000256" key="1">
    <source>
        <dbReference type="SAM" id="MobiDB-lite"/>
    </source>
</evidence>
<proteinExistence type="predicted"/>
<dbReference type="OrthoDB" id="552049at2759"/>
<dbReference type="InterPro" id="IPR052763">
    <property type="entry name" value="DnaJ_C4"/>
</dbReference>